<reference evidence="3" key="1">
    <citation type="journal article" date="2019" name="Int. J. Syst. Evol. Microbiol.">
        <title>The Global Catalogue of Microorganisms (GCM) 10K type strain sequencing project: providing services to taxonomists for standard genome sequencing and annotation.</title>
        <authorList>
            <consortium name="The Broad Institute Genomics Platform"/>
            <consortium name="The Broad Institute Genome Sequencing Center for Infectious Disease"/>
            <person name="Wu L."/>
            <person name="Ma J."/>
        </authorList>
    </citation>
    <scope>NUCLEOTIDE SEQUENCE [LARGE SCALE GENOMIC DNA]</scope>
    <source>
        <strain evidence="3">CGMCC 4.7106</strain>
    </source>
</reference>
<feature type="compositionally biased region" description="Polar residues" evidence="1">
    <location>
        <begin position="129"/>
        <end position="139"/>
    </location>
</feature>
<dbReference type="EMBL" id="JBHSNW010000032">
    <property type="protein sequence ID" value="MFC5821325.1"/>
    <property type="molecule type" value="Genomic_DNA"/>
</dbReference>
<feature type="region of interest" description="Disordered" evidence="1">
    <location>
        <begin position="1"/>
        <end position="86"/>
    </location>
</feature>
<feature type="region of interest" description="Disordered" evidence="1">
    <location>
        <begin position="107"/>
        <end position="139"/>
    </location>
</feature>
<dbReference type="Proteomes" id="UP001596096">
    <property type="component" value="Unassembled WGS sequence"/>
</dbReference>
<evidence type="ECO:0000256" key="1">
    <source>
        <dbReference type="SAM" id="MobiDB-lite"/>
    </source>
</evidence>
<feature type="region of interest" description="Disordered" evidence="1">
    <location>
        <begin position="195"/>
        <end position="234"/>
    </location>
</feature>
<dbReference type="RefSeq" id="WP_219547377.1">
    <property type="nucleotide sequence ID" value="NZ_JAHKRN010000032.1"/>
</dbReference>
<evidence type="ECO:0000313" key="2">
    <source>
        <dbReference type="EMBL" id="MFC5821325.1"/>
    </source>
</evidence>
<name>A0ABW1C8P3_9ACTN</name>
<sequence>MMSAISRGVSQALRSSTPRAGSRSQVTSSRETTAATCGVAYGKDSPRAGTAGRRRARAVSAIQHRCNRAPEVSSAASGSRTAPVPAPSRAASAALYPQPVGKVARTSITGSGSCPAVGVTREVSPSPRRGSSQAAIGTHPANDSASMIAVCTAASVIPARVCSSQDASAATVLPAQVRRYSWAATAAMAVATAAVPPGAASTASDDRHATVISGPTPSSSVHDRARASRHDRSG</sequence>
<feature type="compositionally biased region" description="Polar residues" evidence="1">
    <location>
        <begin position="8"/>
        <end position="35"/>
    </location>
</feature>
<feature type="compositionally biased region" description="Basic and acidic residues" evidence="1">
    <location>
        <begin position="221"/>
        <end position="234"/>
    </location>
</feature>
<organism evidence="2 3">
    <name type="scientific">Nonomuraea harbinensis</name>
    <dbReference type="NCBI Taxonomy" id="1286938"/>
    <lineage>
        <taxon>Bacteria</taxon>
        <taxon>Bacillati</taxon>
        <taxon>Actinomycetota</taxon>
        <taxon>Actinomycetes</taxon>
        <taxon>Streptosporangiales</taxon>
        <taxon>Streptosporangiaceae</taxon>
        <taxon>Nonomuraea</taxon>
    </lineage>
</organism>
<keyword evidence="3" id="KW-1185">Reference proteome</keyword>
<evidence type="ECO:0000313" key="3">
    <source>
        <dbReference type="Proteomes" id="UP001596096"/>
    </source>
</evidence>
<protein>
    <submittedName>
        <fullName evidence="2">Uncharacterized protein</fullName>
    </submittedName>
</protein>
<proteinExistence type="predicted"/>
<comment type="caution">
    <text evidence="2">The sequence shown here is derived from an EMBL/GenBank/DDBJ whole genome shotgun (WGS) entry which is preliminary data.</text>
</comment>
<accession>A0ABW1C8P3</accession>
<gene>
    <name evidence="2" type="ORF">ACFPUY_40080</name>
</gene>